<sequence length="383" mass="41949">MKPFPEVSAPMTLGRLLLKNRIYFAPMGLDMADSLGCMSEELEQFYRGVIDGGSAMVVLGNSSIDPSTRLHERGLCLHDATQARRLEPLIAYGASRNCPIIIQLQHYGAQGSTRFTGLPLLTPSAPKQHGQRAPGEYRTSRIMDVHDIAAVRRQFVRAARLAQSAGAEMIQLQASNGYLLGSFLSPYTNQREDAYGGSALRRARFLLEVVDDIHAATHGAVDISVRLGIDDCLGPEGQQPHLLGGVVRALERVGVAAIMCSMSIAETFHYLIHPTPEKRRRLIEGVRHIRAHTSLPIGFAGFTASIEQAESLLADRTADLIGMTRAIFADNDLVAKSLAGRQGAVDACHFDGNCFRDKSNPALDRVYCCVNPKYKRPDHVRYA</sequence>
<evidence type="ECO:0000313" key="4">
    <source>
        <dbReference type="EMBL" id="TRL31181.1"/>
    </source>
</evidence>
<feature type="domain" description="NADH:flavin oxidoreductase/NADH oxidase N-terminal" evidence="3">
    <location>
        <begin position="9"/>
        <end position="341"/>
    </location>
</feature>
<evidence type="ECO:0000313" key="5">
    <source>
        <dbReference type="Proteomes" id="UP000316781"/>
    </source>
</evidence>
<dbReference type="AlphaFoldDB" id="A0A549SNK3"/>
<dbReference type="Proteomes" id="UP000316781">
    <property type="component" value="Unassembled WGS sequence"/>
</dbReference>
<comment type="caution">
    <text evidence="4">The sequence shown here is derived from an EMBL/GenBank/DDBJ whole genome shotgun (WGS) entry which is preliminary data.</text>
</comment>
<evidence type="ECO:0000259" key="3">
    <source>
        <dbReference type="Pfam" id="PF00724"/>
    </source>
</evidence>
<dbReference type="SUPFAM" id="SSF51395">
    <property type="entry name" value="FMN-linked oxidoreductases"/>
    <property type="match status" value="1"/>
</dbReference>
<proteinExistence type="predicted"/>
<dbReference type="EMBL" id="VJMF01000059">
    <property type="protein sequence ID" value="TRL31181.1"/>
    <property type="molecule type" value="Genomic_DNA"/>
</dbReference>
<keyword evidence="1" id="KW-0285">Flavoprotein</keyword>
<dbReference type="Gene3D" id="3.20.20.70">
    <property type="entry name" value="Aldolase class I"/>
    <property type="match status" value="1"/>
</dbReference>
<gene>
    <name evidence="4" type="ORF">FM996_14460</name>
</gene>
<dbReference type="PANTHER" id="PTHR43656:SF2">
    <property type="entry name" value="BINDING OXIDOREDUCTASE, PUTATIVE (AFU_ORTHOLOGUE AFUA_2G08260)-RELATED"/>
    <property type="match status" value="1"/>
</dbReference>
<name>A0A549SNK3_METSR</name>
<evidence type="ECO:0000256" key="2">
    <source>
        <dbReference type="ARBA" id="ARBA00023002"/>
    </source>
</evidence>
<dbReference type="InterPro" id="IPR001155">
    <property type="entry name" value="OxRdtase_FMN_N"/>
</dbReference>
<reference evidence="4 5" key="1">
    <citation type="submission" date="2019-07" db="EMBL/GenBank/DDBJ databases">
        <title>Ln-dependent methylotrophs.</title>
        <authorList>
            <person name="Tani A."/>
        </authorList>
    </citation>
    <scope>NUCLEOTIDE SEQUENCE [LARGE SCALE GENOMIC DNA]</scope>
    <source>
        <strain evidence="4 5">SM89A</strain>
    </source>
</reference>
<protein>
    <submittedName>
        <fullName evidence="4">NADPH dehydrogenase</fullName>
    </submittedName>
</protein>
<accession>A0A549SNK3</accession>
<dbReference type="Pfam" id="PF00724">
    <property type="entry name" value="Oxidored_FMN"/>
    <property type="match status" value="1"/>
</dbReference>
<dbReference type="InterPro" id="IPR051799">
    <property type="entry name" value="NADH_flavin_oxidoreductase"/>
</dbReference>
<dbReference type="GO" id="GO:0016491">
    <property type="term" value="F:oxidoreductase activity"/>
    <property type="evidence" value="ECO:0007669"/>
    <property type="project" value="UniProtKB-KW"/>
</dbReference>
<keyword evidence="2" id="KW-0560">Oxidoreductase</keyword>
<dbReference type="InterPro" id="IPR013785">
    <property type="entry name" value="Aldolase_TIM"/>
</dbReference>
<organism evidence="4 5">
    <name type="scientific">Methylosinus sporium</name>
    <dbReference type="NCBI Taxonomy" id="428"/>
    <lineage>
        <taxon>Bacteria</taxon>
        <taxon>Pseudomonadati</taxon>
        <taxon>Pseudomonadota</taxon>
        <taxon>Alphaproteobacteria</taxon>
        <taxon>Hyphomicrobiales</taxon>
        <taxon>Methylocystaceae</taxon>
        <taxon>Methylosinus</taxon>
    </lineage>
</organism>
<dbReference type="PANTHER" id="PTHR43656">
    <property type="entry name" value="BINDING OXIDOREDUCTASE, PUTATIVE (AFU_ORTHOLOGUE AFUA_2G08260)-RELATED"/>
    <property type="match status" value="1"/>
</dbReference>
<dbReference type="GO" id="GO:0010181">
    <property type="term" value="F:FMN binding"/>
    <property type="evidence" value="ECO:0007669"/>
    <property type="project" value="InterPro"/>
</dbReference>
<evidence type="ECO:0000256" key="1">
    <source>
        <dbReference type="ARBA" id="ARBA00022630"/>
    </source>
</evidence>